<reference evidence="1 2" key="1">
    <citation type="submission" date="2015-09" db="EMBL/GenBank/DDBJ databases">
        <title>A metagenomics-based metabolic model of nitrate-dependent anaerobic oxidation of methane by Methanoperedens-like archaea.</title>
        <authorList>
            <person name="Arshad A."/>
            <person name="Speth D.R."/>
            <person name="De Graaf R.M."/>
            <person name="Op Den Camp H.J."/>
            <person name="Jetten M.S."/>
            <person name="Welte C.U."/>
        </authorList>
    </citation>
    <scope>NUCLEOTIDE SEQUENCE [LARGE SCALE GENOMIC DNA]</scope>
</reference>
<evidence type="ECO:0000313" key="2">
    <source>
        <dbReference type="Proteomes" id="UP000050360"/>
    </source>
</evidence>
<evidence type="ECO:0008006" key="3">
    <source>
        <dbReference type="Google" id="ProtNLM"/>
    </source>
</evidence>
<dbReference type="EMBL" id="LKCM01000026">
    <property type="protein sequence ID" value="KPQ45091.1"/>
    <property type="molecule type" value="Genomic_DNA"/>
</dbReference>
<name>A0A0P8AK06_9EURY</name>
<dbReference type="Proteomes" id="UP000050360">
    <property type="component" value="Unassembled WGS sequence"/>
</dbReference>
<accession>A0A0P8AK06</accession>
<dbReference type="AlphaFoldDB" id="A0A0P8AK06"/>
<organism evidence="1 2">
    <name type="scientific">Candidatus Methanoperedens nitratireducens</name>
    <dbReference type="NCBI Taxonomy" id="1392998"/>
    <lineage>
        <taxon>Archaea</taxon>
        <taxon>Methanobacteriati</taxon>
        <taxon>Methanobacteriota</taxon>
        <taxon>Stenosarchaea group</taxon>
        <taxon>Methanomicrobia</taxon>
        <taxon>Methanosarcinales</taxon>
        <taxon>ANME-2 cluster</taxon>
        <taxon>Candidatus Methanoperedentaceae</taxon>
        <taxon>Candidatus Methanoperedens</taxon>
    </lineage>
</organism>
<protein>
    <recommendedName>
        <fullName evidence="3">DUF5615 domain-containing protein</fullName>
    </recommendedName>
</protein>
<evidence type="ECO:0000313" key="1">
    <source>
        <dbReference type="EMBL" id="KPQ45091.1"/>
    </source>
</evidence>
<gene>
    <name evidence="1" type="ORF">MPEBLZ_00313</name>
</gene>
<comment type="caution">
    <text evidence="1">The sequence shown here is derived from an EMBL/GenBank/DDBJ whole genome shotgun (WGS) entry which is preliminary data.</text>
</comment>
<proteinExistence type="predicted"/>
<sequence>MNILDENIMESQTQVLRGWHIKVQRIGHEVGFLGMKDEEIIPLLHQLRYPTFFTRDLGFYDRLLCHPNYCIVCLSVYQHEVASFIRRFLKHPAFDNNKKRIGQVVQISHVGIRIWHLHAEKEEEITWNL</sequence>